<comment type="similarity">
    <text evidence="1">Belongs to the peptidase S33 family.</text>
</comment>
<feature type="domain" description="AB hydrolase-1" evidence="3">
    <location>
        <begin position="31"/>
        <end position="270"/>
    </location>
</feature>
<reference evidence="5" key="1">
    <citation type="journal article" date="2019" name="Int. J. Syst. Evol. Microbiol.">
        <title>The Global Catalogue of Microorganisms (GCM) 10K type strain sequencing project: providing services to taxonomists for standard genome sequencing and annotation.</title>
        <authorList>
            <consortium name="The Broad Institute Genomics Platform"/>
            <consortium name="The Broad Institute Genome Sequencing Center for Infectious Disease"/>
            <person name="Wu L."/>
            <person name="Ma J."/>
        </authorList>
    </citation>
    <scope>NUCLEOTIDE SEQUENCE [LARGE SCALE GENOMIC DNA]</scope>
    <source>
        <strain evidence="5">JCM 4805</strain>
    </source>
</reference>
<dbReference type="PANTHER" id="PTHR43433:SF5">
    <property type="entry name" value="AB HYDROLASE-1 DOMAIN-CONTAINING PROTEIN"/>
    <property type="match status" value="1"/>
</dbReference>
<dbReference type="Pfam" id="PF00561">
    <property type="entry name" value="Abhydrolase_1"/>
    <property type="match status" value="1"/>
</dbReference>
<name>A0ABP3KXG6_9ACTN</name>
<dbReference type="PRINTS" id="PR00111">
    <property type="entry name" value="ABHYDROLASE"/>
</dbReference>
<dbReference type="InterPro" id="IPR000073">
    <property type="entry name" value="AB_hydrolase_1"/>
</dbReference>
<evidence type="ECO:0000259" key="3">
    <source>
        <dbReference type="Pfam" id="PF00561"/>
    </source>
</evidence>
<keyword evidence="2" id="KW-0378">Hydrolase</keyword>
<keyword evidence="5" id="KW-1185">Reference proteome</keyword>
<dbReference type="InterPro" id="IPR029058">
    <property type="entry name" value="AB_hydrolase_fold"/>
</dbReference>
<dbReference type="EMBL" id="BAAABY010000045">
    <property type="protein sequence ID" value="GAA0488923.1"/>
    <property type="molecule type" value="Genomic_DNA"/>
</dbReference>
<evidence type="ECO:0000313" key="5">
    <source>
        <dbReference type="Proteomes" id="UP001500909"/>
    </source>
</evidence>
<proteinExistence type="inferred from homology"/>
<evidence type="ECO:0000256" key="1">
    <source>
        <dbReference type="ARBA" id="ARBA00010088"/>
    </source>
</evidence>
<sequence>MRVHIGDGVRLYFDVEGAQLETDGPDMAERPTIVLLHGGPGADHTLFKPELSAAAGFAQVIYLDQRGSGRSVRCGPHQWTWERWADDAIDFCDALEIERPVLLGSSSGGWVALLAAIRHPDRFAGLVLDSVMPGDTYERLDMFERLGGPEARDVALRYWAGDNGEETTDAWERICLPLYSHRPGGDAATHDRLRRVRWNDDVLDHFRTVLAREFDPWRGLERLECRTMILAGEQDPVATASAARRFAHRLSHADVRLHVVAEAGHGVFRESPKRAMDLLRDFVVSGHVPRLH</sequence>
<dbReference type="Proteomes" id="UP001500909">
    <property type="component" value="Unassembled WGS sequence"/>
</dbReference>
<dbReference type="Gene3D" id="3.40.50.1820">
    <property type="entry name" value="alpha/beta hydrolase"/>
    <property type="match status" value="1"/>
</dbReference>
<dbReference type="InterPro" id="IPR002410">
    <property type="entry name" value="Peptidase_S33"/>
</dbReference>
<accession>A0ABP3KXG6</accession>
<evidence type="ECO:0000313" key="4">
    <source>
        <dbReference type="EMBL" id="GAA0488923.1"/>
    </source>
</evidence>
<dbReference type="InterPro" id="IPR050471">
    <property type="entry name" value="AB_hydrolase"/>
</dbReference>
<evidence type="ECO:0000256" key="2">
    <source>
        <dbReference type="ARBA" id="ARBA00022801"/>
    </source>
</evidence>
<dbReference type="PRINTS" id="PR00793">
    <property type="entry name" value="PROAMNOPTASE"/>
</dbReference>
<comment type="caution">
    <text evidence="4">The sequence shown here is derived from an EMBL/GenBank/DDBJ whole genome shotgun (WGS) entry which is preliminary data.</text>
</comment>
<protein>
    <submittedName>
        <fullName evidence="4">Pyrimidine utilization protein D</fullName>
    </submittedName>
</protein>
<gene>
    <name evidence="4" type="primary">rutD</name>
    <name evidence="4" type="ORF">GCM10010361_62620</name>
</gene>
<dbReference type="SUPFAM" id="SSF53474">
    <property type="entry name" value="alpha/beta-Hydrolases"/>
    <property type="match status" value="1"/>
</dbReference>
<organism evidence="4 5">
    <name type="scientific">Streptomyces olivaceiscleroticus</name>
    <dbReference type="NCBI Taxonomy" id="68245"/>
    <lineage>
        <taxon>Bacteria</taxon>
        <taxon>Bacillati</taxon>
        <taxon>Actinomycetota</taxon>
        <taxon>Actinomycetes</taxon>
        <taxon>Kitasatosporales</taxon>
        <taxon>Streptomycetaceae</taxon>
        <taxon>Streptomyces</taxon>
    </lineage>
</organism>
<dbReference type="PANTHER" id="PTHR43433">
    <property type="entry name" value="HYDROLASE, ALPHA/BETA FOLD FAMILY PROTEIN"/>
    <property type="match status" value="1"/>
</dbReference>